<dbReference type="InterPro" id="IPR033452">
    <property type="entry name" value="GH30_C"/>
</dbReference>
<evidence type="ECO:0000256" key="4">
    <source>
        <dbReference type="RuleBase" id="RU361188"/>
    </source>
</evidence>
<dbReference type="SUPFAM" id="SSF51445">
    <property type="entry name" value="(Trans)glycosidases"/>
    <property type="match status" value="1"/>
</dbReference>
<feature type="domain" description="Glycosyl hydrolase family 30 TIM-barrel" evidence="6">
    <location>
        <begin position="63"/>
        <end position="408"/>
    </location>
</feature>
<evidence type="ECO:0000256" key="1">
    <source>
        <dbReference type="ARBA" id="ARBA00005382"/>
    </source>
</evidence>
<feature type="compositionally biased region" description="Low complexity" evidence="5">
    <location>
        <begin position="1"/>
        <end position="21"/>
    </location>
</feature>
<dbReference type="Gene3D" id="2.60.40.1180">
    <property type="entry name" value="Golgi alpha-mannosidase II"/>
    <property type="match status" value="1"/>
</dbReference>
<feature type="region of interest" description="Disordered" evidence="5">
    <location>
        <begin position="1"/>
        <end position="23"/>
    </location>
</feature>
<keyword evidence="4" id="KW-0326">Glycosidase</keyword>
<dbReference type="Pfam" id="PF02055">
    <property type="entry name" value="Glyco_hydro_30"/>
    <property type="match status" value="1"/>
</dbReference>
<protein>
    <submittedName>
        <fullName evidence="8">Glucosylceramidase</fullName>
    </submittedName>
</protein>
<dbReference type="PRINTS" id="PR00843">
    <property type="entry name" value="GLHYDRLASE30"/>
</dbReference>
<accession>A0ABY1LGD0</accession>
<name>A0ABY1LGD0_9MICO</name>
<dbReference type="Gene3D" id="3.20.20.80">
    <property type="entry name" value="Glycosidases"/>
    <property type="match status" value="1"/>
</dbReference>
<dbReference type="PANTHER" id="PTHR11069">
    <property type="entry name" value="GLUCOSYLCERAMIDASE"/>
    <property type="match status" value="1"/>
</dbReference>
<evidence type="ECO:0000259" key="6">
    <source>
        <dbReference type="Pfam" id="PF02055"/>
    </source>
</evidence>
<dbReference type="InterPro" id="IPR033453">
    <property type="entry name" value="Glyco_hydro_30_TIM-barrel"/>
</dbReference>
<keyword evidence="9" id="KW-1185">Reference proteome</keyword>
<keyword evidence="2" id="KW-0732">Signal</keyword>
<comment type="similarity">
    <text evidence="1 4">Belongs to the glycosyl hydrolase 30 family.</text>
</comment>
<evidence type="ECO:0000313" key="8">
    <source>
        <dbReference type="EMBL" id="SKC37667.1"/>
    </source>
</evidence>
<dbReference type="InterPro" id="IPR013780">
    <property type="entry name" value="Glyco_hydro_b"/>
</dbReference>
<dbReference type="EMBL" id="FUZO01000001">
    <property type="protein sequence ID" value="SKC37667.1"/>
    <property type="molecule type" value="Genomic_DNA"/>
</dbReference>
<dbReference type="Pfam" id="PF17189">
    <property type="entry name" value="Glyco_hydro_30C"/>
    <property type="match status" value="1"/>
</dbReference>
<evidence type="ECO:0000313" key="9">
    <source>
        <dbReference type="Proteomes" id="UP000190827"/>
    </source>
</evidence>
<reference evidence="8 9" key="1">
    <citation type="submission" date="2017-02" db="EMBL/GenBank/DDBJ databases">
        <authorList>
            <person name="Varghese N."/>
            <person name="Submissions S."/>
        </authorList>
    </citation>
    <scope>NUCLEOTIDE SEQUENCE [LARGE SCALE GENOMIC DNA]</scope>
    <source>
        <strain evidence="8 9">VKM Ac-1787</strain>
    </source>
</reference>
<evidence type="ECO:0000256" key="2">
    <source>
        <dbReference type="ARBA" id="ARBA00022729"/>
    </source>
</evidence>
<feature type="domain" description="Glycosyl hydrolase family 30 beta sandwich" evidence="7">
    <location>
        <begin position="411"/>
        <end position="471"/>
    </location>
</feature>
<dbReference type="Proteomes" id="UP000190827">
    <property type="component" value="Unassembled WGS sequence"/>
</dbReference>
<comment type="caution">
    <text evidence="8">The sequence shown here is derived from an EMBL/GenBank/DDBJ whole genome shotgun (WGS) entry which is preliminary data.</text>
</comment>
<dbReference type="InterPro" id="IPR017853">
    <property type="entry name" value="GH"/>
</dbReference>
<sequence length="476" mass="52663">MTSSSPATSGPATSGGTTEPARSVTWVVTTQDAPWQEQEPLGFGRMAGMPNVVVDVMNPRQTVDGIGGCFNELGWTALGLLSEGDREGILADLFTPGAGLNLSLCRMPVGANDFSTDWYSYDEVDGDFDLEHFSIDHDRATLVPFIQAAQRYQGDLRLWASPWSPPTWMKTNGHYAAARPWAGSDVDNGIRDDQLGAEGTDLFILEDRYLETYARYFARFVEAYGEEGIRVEMVMPQNEFNSAQVFPSCVWTAEGLARFIAVLGPEMDRLGVRVFLGTQERPHDAQIETVLRDPAAGPWVAGVGFQWAGKGAIAAVHHAHPDLALYQTEQECGDGRNDWRFVRHTWGLMRHFFTNGAQAYTYWNLALTEGGVSRWGWAQNSLVVVDPETRTFRYTNEYFLMRHLGHFLQPGAQRLATMSWTGHENLLAFRNPDGGVVLVMQNDLGEPLPVQIVVGDDVITPTLPTDSFATLVIPPA</sequence>
<evidence type="ECO:0000259" key="7">
    <source>
        <dbReference type="Pfam" id="PF17189"/>
    </source>
</evidence>
<evidence type="ECO:0000256" key="3">
    <source>
        <dbReference type="ARBA" id="ARBA00022801"/>
    </source>
</evidence>
<evidence type="ECO:0000256" key="5">
    <source>
        <dbReference type="SAM" id="MobiDB-lite"/>
    </source>
</evidence>
<proteinExistence type="inferred from homology"/>
<dbReference type="RefSeq" id="WP_079704413.1">
    <property type="nucleotide sequence ID" value="NZ_FUZO01000001.1"/>
</dbReference>
<dbReference type="PANTHER" id="PTHR11069:SF23">
    <property type="entry name" value="LYSOSOMAL ACID GLUCOSYLCERAMIDASE"/>
    <property type="match status" value="1"/>
</dbReference>
<organism evidence="8 9">
    <name type="scientific">Plantibacter cousiniae</name>
    <name type="common">nom. nud.</name>
    <dbReference type="NCBI Taxonomy" id="199709"/>
    <lineage>
        <taxon>Bacteria</taxon>
        <taxon>Bacillati</taxon>
        <taxon>Actinomycetota</taxon>
        <taxon>Actinomycetes</taxon>
        <taxon>Micrococcales</taxon>
        <taxon>Microbacteriaceae</taxon>
        <taxon>Plantibacter</taxon>
    </lineage>
</organism>
<dbReference type="InterPro" id="IPR001139">
    <property type="entry name" value="Glyco_hydro_30"/>
</dbReference>
<gene>
    <name evidence="8" type="ORF">SAMN06295973_0313</name>
</gene>
<keyword evidence="3 4" id="KW-0378">Hydrolase</keyword>